<dbReference type="InterPro" id="IPR048634">
    <property type="entry name" value="SecD_SecF_C"/>
</dbReference>
<dbReference type="GO" id="GO:0006886">
    <property type="term" value="P:intracellular protein transport"/>
    <property type="evidence" value="ECO:0007669"/>
    <property type="project" value="InterPro"/>
</dbReference>
<feature type="transmembrane region" description="Helical" evidence="10">
    <location>
        <begin position="264"/>
        <end position="282"/>
    </location>
</feature>
<accession>A0A160TQC2</accession>
<dbReference type="InterPro" id="IPR022645">
    <property type="entry name" value="SecD/SecF_bac"/>
</dbReference>
<evidence type="ECO:0000256" key="5">
    <source>
        <dbReference type="ARBA" id="ARBA00022692"/>
    </source>
</evidence>
<keyword evidence="7 10" id="KW-1133">Transmembrane helix</keyword>
<proteinExistence type="inferred from homology"/>
<reference evidence="12" key="1">
    <citation type="submission" date="2015-10" db="EMBL/GenBank/DDBJ databases">
        <authorList>
            <person name="Gilbert D.G."/>
        </authorList>
    </citation>
    <scope>NUCLEOTIDE SEQUENCE</scope>
</reference>
<evidence type="ECO:0000256" key="8">
    <source>
        <dbReference type="ARBA" id="ARBA00023010"/>
    </source>
</evidence>
<dbReference type="Pfam" id="PF07549">
    <property type="entry name" value="Sec_GG"/>
    <property type="match status" value="1"/>
</dbReference>
<dbReference type="NCBIfam" id="TIGR00966">
    <property type="entry name" value="transloc_SecF"/>
    <property type="match status" value="1"/>
</dbReference>
<dbReference type="NCBIfam" id="TIGR00916">
    <property type="entry name" value="2A0604s01"/>
    <property type="match status" value="1"/>
</dbReference>
<dbReference type="PANTHER" id="PTHR30081:SF8">
    <property type="entry name" value="PROTEIN TRANSLOCASE SUBUNIT SECF"/>
    <property type="match status" value="1"/>
</dbReference>
<dbReference type="InterPro" id="IPR022646">
    <property type="entry name" value="SecD/SecF_CS"/>
</dbReference>
<evidence type="ECO:0000256" key="9">
    <source>
        <dbReference type="ARBA" id="ARBA00023136"/>
    </source>
</evidence>
<keyword evidence="6" id="KW-0653">Protein transport</keyword>
<dbReference type="InterPro" id="IPR022813">
    <property type="entry name" value="SecD/SecF_arch_bac"/>
</dbReference>
<keyword evidence="4" id="KW-1003">Cell membrane</keyword>
<dbReference type="GO" id="GO:0005886">
    <property type="term" value="C:plasma membrane"/>
    <property type="evidence" value="ECO:0007669"/>
    <property type="project" value="UniProtKB-SubCell"/>
</dbReference>
<dbReference type="InterPro" id="IPR005665">
    <property type="entry name" value="SecF_bac"/>
</dbReference>
<dbReference type="Pfam" id="PF02355">
    <property type="entry name" value="SecD_SecF_C"/>
    <property type="match status" value="1"/>
</dbReference>
<dbReference type="EMBL" id="CZRL01000059">
    <property type="protein sequence ID" value="CUS51326.1"/>
    <property type="molecule type" value="Genomic_DNA"/>
</dbReference>
<dbReference type="FunFam" id="1.20.1640.10:FF:000024">
    <property type="entry name" value="Multifunctional fusion protein"/>
    <property type="match status" value="1"/>
</dbReference>
<dbReference type="PRINTS" id="PR01755">
    <property type="entry name" value="SECFTRNLCASE"/>
</dbReference>
<keyword evidence="5 10" id="KW-0812">Transmembrane</keyword>
<dbReference type="SUPFAM" id="SSF82866">
    <property type="entry name" value="Multidrug efflux transporter AcrB transmembrane domain"/>
    <property type="match status" value="1"/>
</dbReference>
<evidence type="ECO:0000313" key="12">
    <source>
        <dbReference type="EMBL" id="CUS51326.1"/>
    </source>
</evidence>
<dbReference type="InterPro" id="IPR055344">
    <property type="entry name" value="SecD_SecF_C_bact"/>
</dbReference>
<keyword evidence="9 10" id="KW-0472">Membrane</keyword>
<feature type="transmembrane region" description="Helical" evidence="10">
    <location>
        <begin position="212"/>
        <end position="233"/>
    </location>
</feature>
<evidence type="ECO:0000256" key="3">
    <source>
        <dbReference type="ARBA" id="ARBA00022448"/>
    </source>
</evidence>
<feature type="transmembrane region" description="Helical" evidence="10">
    <location>
        <begin position="288"/>
        <end position="312"/>
    </location>
</feature>
<evidence type="ECO:0000259" key="11">
    <source>
        <dbReference type="Pfam" id="PF02355"/>
    </source>
</evidence>
<evidence type="ECO:0000256" key="7">
    <source>
        <dbReference type="ARBA" id="ARBA00022989"/>
    </source>
</evidence>
<feature type="transmembrane region" description="Helical" evidence="10">
    <location>
        <begin position="185"/>
        <end position="206"/>
    </location>
</feature>
<dbReference type="GO" id="GO:0015450">
    <property type="term" value="F:protein-transporting ATPase activity"/>
    <property type="evidence" value="ECO:0007669"/>
    <property type="project" value="InterPro"/>
</dbReference>
<evidence type="ECO:0000256" key="2">
    <source>
        <dbReference type="ARBA" id="ARBA00015792"/>
    </source>
</evidence>
<keyword evidence="8" id="KW-0811">Translocation</keyword>
<name>A0A160TQC2_9ZZZZ</name>
<feature type="transmembrane region" description="Helical" evidence="10">
    <location>
        <begin position="18"/>
        <end position="36"/>
    </location>
</feature>
<organism evidence="12">
    <name type="scientific">hydrothermal vent metagenome</name>
    <dbReference type="NCBI Taxonomy" id="652676"/>
    <lineage>
        <taxon>unclassified sequences</taxon>
        <taxon>metagenomes</taxon>
        <taxon>ecological metagenomes</taxon>
    </lineage>
</organism>
<dbReference type="AlphaFoldDB" id="A0A160TQC2"/>
<gene>
    <name evidence="12" type="ORF">MGWOODY_XGa345</name>
</gene>
<dbReference type="HAMAP" id="MF_01464_B">
    <property type="entry name" value="SecF_B"/>
    <property type="match status" value="1"/>
</dbReference>
<evidence type="ECO:0000256" key="1">
    <source>
        <dbReference type="ARBA" id="ARBA00004651"/>
    </source>
</evidence>
<sequence>MEFLKRDTRIDFIGRRRIAALISISVIVIVLLSLFFRGLNLGIDFTGGTLVEVSYSSSVNTEEVRTNLRRSGLDGVVVQYFGTSRDVLIRLPADPEVDAAESSSLIISSLREPYGETLAQSSENDSQRCVFQDGTTGDCTVQMRRVEFVGPQVGGELTEKGGLAMLYALIGILAYVAWRFEWRFALGAVIALVHDVVVTVGIFSLLGLEFSLPVLAAVLAVIGYSLNDTIVVFDRIRENFRKMRKGTIVEIMNSAINQTLRRTLLTSLTTLLVVVTLILLGGEIIKGFAVALFIGILVGTYSSVFVASPVVLSLRITRDDMLLIKKEGEEADSLP</sequence>
<dbReference type="PANTHER" id="PTHR30081">
    <property type="entry name" value="PROTEIN-EXPORT MEMBRANE PROTEIN SEC"/>
    <property type="match status" value="1"/>
</dbReference>
<comment type="subcellular location">
    <subcellularLocation>
        <location evidence="1">Cell membrane</location>
        <topology evidence="1">Multi-pass membrane protein</topology>
    </subcellularLocation>
</comment>
<keyword evidence="3" id="KW-0813">Transport</keyword>
<evidence type="ECO:0000256" key="6">
    <source>
        <dbReference type="ARBA" id="ARBA00022927"/>
    </source>
</evidence>
<evidence type="ECO:0000256" key="10">
    <source>
        <dbReference type="SAM" id="Phobius"/>
    </source>
</evidence>
<feature type="domain" description="Protein export membrane protein SecD/SecF C-terminal" evidence="11">
    <location>
        <begin position="140"/>
        <end position="315"/>
    </location>
</feature>
<protein>
    <recommendedName>
        <fullName evidence="2">Protein translocase subunit SecF</fullName>
    </recommendedName>
</protein>
<dbReference type="Gene3D" id="1.20.1640.10">
    <property type="entry name" value="Multidrug efflux transporter AcrB transmembrane domain"/>
    <property type="match status" value="1"/>
</dbReference>
<feature type="transmembrane region" description="Helical" evidence="10">
    <location>
        <begin position="161"/>
        <end position="178"/>
    </location>
</feature>
<evidence type="ECO:0000256" key="4">
    <source>
        <dbReference type="ARBA" id="ARBA00022475"/>
    </source>
</evidence>